<feature type="transmembrane region" description="Helical" evidence="1">
    <location>
        <begin position="376"/>
        <end position="398"/>
    </location>
</feature>
<feature type="transmembrane region" description="Helical" evidence="1">
    <location>
        <begin position="340"/>
        <end position="364"/>
    </location>
</feature>
<feature type="transmembrane region" description="Helical" evidence="1">
    <location>
        <begin position="38"/>
        <end position="59"/>
    </location>
</feature>
<organism evidence="2 3">
    <name type="scientific">Paraburkholderia phenazinium</name>
    <dbReference type="NCBI Taxonomy" id="60549"/>
    <lineage>
        <taxon>Bacteria</taxon>
        <taxon>Pseudomonadati</taxon>
        <taxon>Pseudomonadota</taxon>
        <taxon>Betaproteobacteria</taxon>
        <taxon>Burkholderiales</taxon>
        <taxon>Burkholderiaceae</taxon>
        <taxon>Paraburkholderia</taxon>
    </lineage>
</organism>
<feature type="transmembrane region" description="Helical" evidence="1">
    <location>
        <begin position="231"/>
        <end position="252"/>
    </location>
</feature>
<dbReference type="Proteomes" id="UP000184693">
    <property type="component" value="Unassembled WGS sequence"/>
</dbReference>
<evidence type="ECO:0000313" key="2">
    <source>
        <dbReference type="EMBL" id="SIO17174.1"/>
    </source>
</evidence>
<proteinExistence type="predicted"/>
<keyword evidence="1" id="KW-0472">Membrane</keyword>
<dbReference type="EMBL" id="FSRM01000001">
    <property type="protein sequence ID" value="SIO17174.1"/>
    <property type="molecule type" value="Genomic_DNA"/>
</dbReference>
<keyword evidence="1" id="KW-1133">Transmembrane helix</keyword>
<feature type="transmembrane region" description="Helical" evidence="1">
    <location>
        <begin position="126"/>
        <end position="146"/>
    </location>
</feature>
<feature type="transmembrane region" description="Helical" evidence="1">
    <location>
        <begin position="71"/>
        <end position="89"/>
    </location>
</feature>
<feature type="transmembrane region" description="Helical" evidence="1">
    <location>
        <begin position="410"/>
        <end position="429"/>
    </location>
</feature>
<feature type="transmembrane region" description="Helical" evidence="1">
    <location>
        <begin position="95"/>
        <end position="114"/>
    </location>
</feature>
<name>A0A1N6HBH7_9BURK</name>
<dbReference type="OrthoDB" id="8954450at2"/>
<keyword evidence="1" id="KW-0812">Transmembrane</keyword>
<evidence type="ECO:0000256" key="1">
    <source>
        <dbReference type="SAM" id="Phobius"/>
    </source>
</evidence>
<dbReference type="AlphaFoldDB" id="A0A1N6HBH7"/>
<evidence type="ECO:0008006" key="4">
    <source>
        <dbReference type="Google" id="ProtNLM"/>
    </source>
</evidence>
<feature type="transmembrane region" description="Helical" evidence="1">
    <location>
        <begin position="158"/>
        <end position="178"/>
    </location>
</feature>
<protein>
    <recommendedName>
        <fullName evidence="4">O-antigen ligase</fullName>
    </recommendedName>
</protein>
<feature type="transmembrane region" description="Helical" evidence="1">
    <location>
        <begin position="185"/>
        <end position="201"/>
    </location>
</feature>
<reference evidence="2 3" key="1">
    <citation type="submission" date="2016-11" db="EMBL/GenBank/DDBJ databases">
        <authorList>
            <person name="Jaros S."/>
            <person name="Januszkiewicz K."/>
            <person name="Wedrychowicz H."/>
        </authorList>
    </citation>
    <scope>NUCLEOTIDE SEQUENCE [LARGE SCALE GENOMIC DNA]</scope>
    <source>
        <strain evidence="2 3">GAS86</strain>
    </source>
</reference>
<sequence length="482" mass="53440">MWNKREPVMRNFFTSFWLWIFLLPLALDYKAADDARSHLAQILLVIPVLGAGFVLELIAPRFARKAKLRSIVSVAVMVTVLGSIVPQLLEGNDFGNYLRVLLPFLLFLLGYRVMCHPWHEQRIGQIEKALFWANVLCLLFTLVYGMKTTATGLDDVRYRIVSPTFLVLQAALLHEFVIAKRFTKFSIFIFMITVVIELLSVTRSLMLGTLLLLMLATWLGAPSIHRLMRAVLRAALVAVICGAVIAGGASFFPTVAEHWTIRMSASKATESGRDPTTITRLAEMKDQYDQITSSPDSLLFGKGYGHYYRYSPSYLPDLAGQISAKDFYAIHEWFAGHNFWVYQLFAGGIVFGLALPLALLYSLYRCCIAYRKWRAVAPNSLYLPVMGRAILMVAALPATSIGGNPLGPRFAGLVFGVALGLMISMHAHLHRMHVARTRRAMPINVARARLNAGVTGVKGMPHLPGVPGVTRVPGSSGMPGMQ</sequence>
<evidence type="ECO:0000313" key="3">
    <source>
        <dbReference type="Proteomes" id="UP000184693"/>
    </source>
</evidence>
<accession>A0A1N6HBH7</accession>
<feature type="transmembrane region" description="Helical" evidence="1">
    <location>
        <begin position="207"/>
        <end position="224"/>
    </location>
</feature>
<gene>
    <name evidence="2" type="ORF">SAMN05444168_3150</name>
</gene>